<keyword evidence="2 7" id="KW-0689">Ribosomal protein</keyword>
<dbReference type="RefSeq" id="XP_005093143.1">
    <property type="nucleotide sequence ID" value="XM_005093086.3"/>
</dbReference>
<evidence type="ECO:0000313" key="6">
    <source>
        <dbReference type="Proteomes" id="UP000694888"/>
    </source>
</evidence>
<dbReference type="SUPFAM" id="SSF143800">
    <property type="entry name" value="L28p-like"/>
    <property type="match status" value="1"/>
</dbReference>
<evidence type="ECO:0000256" key="4">
    <source>
        <dbReference type="ARBA" id="ARBA00035269"/>
    </source>
</evidence>
<comment type="similarity">
    <text evidence="1">Belongs to the bacterial ribosomal protein bL28 family.</text>
</comment>
<keyword evidence="6" id="KW-1185">Reference proteome</keyword>
<gene>
    <name evidence="7" type="primary">LOC101859769</name>
</gene>
<dbReference type="GO" id="GO:0005840">
    <property type="term" value="C:ribosome"/>
    <property type="evidence" value="ECO:0007669"/>
    <property type="project" value="UniProtKB-KW"/>
</dbReference>
<evidence type="ECO:0000256" key="3">
    <source>
        <dbReference type="ARBA" id="ARBA00023274"/>
    </source>
</evidence>
<name>A0ABM0JGF5_APLCA</name>
<dbReference type="GeneID" id="101859769"/>
<evidence type="ECO:0000313" key="7">
    <source>
        <dbReference type="RefSeq" id="XP_005093143.1"/>
    </source>
</evidence>
<evidence type="ECO:0000256" key="1">
    <source>
        <dbReference type="ARBA" id="ARBA00008760"/>
    </source>
</evidence>
<keyword evidence="3" id="KW-0687">Ribonucleoprotein</keyword>
<dbReference type="InterPro" id="IPR026569">
    <property type="entry name" value="Ribosomal_bL28"/>
</dbReference>
<dbReference type="PANTHER" id="PTHR13528">
    <property type="entry name" value="39S RIBOSOMAL PROTEIN L28, MITOCHONDRIAL"/>
    <property type="match status" value="1"/>
</dbReference>
<dbReference type="Proteomes" id="UP000694888">
    <property type="component" value="Unplaced"/>
</dbReference>
<protein>
    <recommendedName>
        <fullName evidence="4">Large ribosomal subunit protein bL28m</fullName>
    </recommendedName>
    <alternativeName>
        <fullName evidence="5">39S ribosomal protein L28, mitochondrial</fullName>
    </alternativeName>
</protein>
<reference evidence="7" key="1">
    <citation type="submission" date="2025-08" db="UniProtKB">
        <authorList>
            <consortium name="RefSeq"/>
        </authorList>
    </citation>
    <scope>IDENTIFICATION</scope>
</reference>
<proteinExistence type="inferred from homology"/>
<accession>A0ABM0JGF5</accession>
<organism evidence="6 7">
    <name type="scientific">Aplysia californica</name>
    <name type="common">California sea hare</name>
    <dbReference type="NCBI Taxonomy" id="6500"/>
    <lineage>
        <taxon>Eukaryota</taxon>
        <taxon>Metazoa</taxon>
        <taxon>Spiralia</taxon>
        <taxon>Lophotrochozoa</taxon>
        <taxon>Mollusca</taxon>
        <taxon>Gastropoda</taxon>
        <taxon>Heterobranchia</taxon>
        <taxon>Euthyneura</taxon>
        <taxon>Tectipleura</taxon>
        <taxon>Aplysiida</taxon>
        <taxon>Aplysioidea</taxon>
        <taxon>Aplysiidae</taxon>
        <taxon>Aplysia</taxon>
    </lineage>
</organism>
<evidence type="ECO:0000256" key="5">
    <source>
        <dbReference type="ARBA" id="ARBA00035538"/>
    </source>
</evidence>
<dbReference type="PANTHER" id="PTHR13528:SF2">
    <property type="entry name" value="LARGE RIBOSOMAL SUBUNIT PROTEIN BL28M"/>
    <property type="match status" value="1"/>
</dbReference>
<dbReference type="InterPro" id="IPR034704">
    <property type="entry name" value="Ribosomal_bL28/bL31-like_sf"/>
</dbReference>
<evidence type="ECO:0000256" key="2">
    <source>
        <dbReference type="ARBA" id="ARBA00022980"/>
    </source>
</evidence>
<sequence>MEKVKIRHFMPSIKMYKDMVQHEVTYFQYHNNTRFTISSRLIKTPGLWVNHWRSVPYVYRWSPEEERILPEHYKNSCREFMTKEPEPVHWRPDPQKYWEDIDSGQRFPVINAPIPVVYPKECNTGLWGGEGIIFGYFTKVDPKRQKKLPTRPRIWLPELMKRVLYSEILDRYMAIMITARAQYLIDEAFGLDNYILQTHEVDLCSRLAMTLKREMLLALANKSLYSDNPVKKEKIYKKYEKFVIPAEEAEWIGLPMYEAVEKAKALEEELYPPQPLKDLYLVDLVRRLKLSASAS</sequence>